<dbReference type="AlphaFoldDB" id="A0AAD5TX64"/>
<dbReference type="PANTHER" id="PTHR10288">
    <property type="entry name" value="KH DOMAIN CONTAINING RNA BINDING PROTEIN"/>
    <property type="match status" value="1"/>
</dbReference>
<feature type="domain" description="K Homology" evidence="4">
    <location>
        <begin position="599"/>
        <end position="668"/>
    </location>
</feature>
<proteinExistence type="predicted"/>
<comment type="caution">
    <text evidence="5">The sequence shown here is derived from an EMBL/GenBank/DDBJ whole genome shotgun (WGS) entry which is preliminary data.</text>
</comment>
<evidence type="ECO:0000313" key="6">
    <source>
        <dbReference type="Proteomes" id="UP001211065"/>
    </source>
</evidence>
<dbReference type="EMBL" id="JADGJW010000729">
    <property type="protein sequence ID" value="KAJ3213275.1"/>
    <property type="molecule type" value="Genomic_DNA"/>
</dbReference>
<feature type="domain" description="K Homology" evidence="4">
    <location>
        <begin position="514"/>
        <end position="594"/>
    </location>
</feature>
<sequence length="1116" mass="125462">MEVQKQQLPTNNTKNNQLQQHTVICFCYNVTIYISNDTSQSIYLKSVSDILRSLTEETSNQFKCEINVSNPEFLKKSKNLHEFQFTIVIVGLPNQAVDAKGYLMRKNPSQTESTLSVVKNLILKDNGEMKSDFKRRLDEIMAKTKTTLNVSKSESDSNLNVEIMGGFDNVDEARLQCLVALDVMSGLHSETLVIDKRLLTIIAGKKRETLNTVMQDTLTNIYFPPYLQMDEVLLAPQLNDTAWNNDLSHKTTVYITGLKDNTLIAKSQLCEIAENKKSSLLARTVVCLSRKLDWLVLNHKEKLKKIMSDNATVLILPKLGGSSNTLTVIGDERIFVERSIRMLMIFICGFYVACIRRQPITQTSSAQGMYKIQQPHYNGDRVATVTAAEYDSKGDYINDVIQNICKSSCAEVILQPQYVEMCGLQSAVKNAYEALIGTEFFRTSRDSKFQLELAVAHREFINGKKNGKINKIIKTSASKISFQDNFNGYNMLIEIQNMSPLKSLEGLTLLEDEMPAEISFYVPEIYHKRIIGVGGKNIQKIMKKYGVYVKFSNSEEFQLLGGYYENMDNVIARTPAKNAFNLNEMKMAIIEIITTKENFEKKTTVKIPRQHHKVVIGLQGCNIAEIERKTNVHITFPDVESGLDDFVLHGGDEVEVQQAEQLLLDLVPEVCEIQVPSTTRAKKVIESMDFFSEIVQKLKVDKGLLDYFFYFPMTNNVSPILRPSEIGNNSVVENLGSSVISIIIHFNPRISSSEEIKSIINKFLTSREVNLNQEKVISRVGSVASSNAGSFNLQNVPRTASCDSFQHFNSKLIAPVTQTDHINPVVSSTYSLFDGPNKAFDFSDPRNPKQTHSAPNLRSFFEDAIYPSGTSQTLMNGQPILRSNLSESYNHMFARNSSSNVNTYDGDGTHDDNFNTQFDILGDTLAATSFSGLSQEMQKRRNLLNPSRPMDSSVFGQMFTHNTGSNSDPSLNFWRIGSKQNSSSSVIDENFKSDSQQQQQPIPRIPADNVGGLQLNRSDPNNNTKFEEKTKQRAPSKLRQHFDAEQISNEKPEPKRWGNIAGINPHAPSFEPSSSNVLTTFESSFNESVPKHQPQKILSYTNAVLQNTKKSQSSVI</sequence>
<feature type="region of interest" description="Disordered" evidence="3">
    <location>
        <begin position="984"/>
        <end position="1038"/>
    </location>
</feature>
<keyword evidence="6" id="KW-1185">Reference proteome</keyword>
<evidence type="ECO:0000259" key="4">
    <source>
        <dbReference type="SMART" id="SM00322"/>
    </source>
</evidence>
<dbReference type="CDD" id="cd22453">
    <property type="entry name" value="KH-I_MUG60_like"/>
    <property type="match status" value="1"/>
</dbReference>
<evidence type="ECO:0000256" key="3">
    <source>
        <dbReference type="SAM" id="MobiDB-lite"/>
    </source>
</evidence>
<organism evidence="5 6">
    <name type="scientific">Clydaea vesicula</name>
    <dbReference type="NCBI Taxonomy" id="447962"/>
    <lineage>
        <taxon>Eukaryota</taxon>
        <taxon>Fungi</taxon>
        <taxon>Fungi incertae sedis</taxon>
        <taxon>Chytridiomycota</taxon>
        <taxon>Chytridiomycota incertae sedis</taxon>
        <taxon>Chytridiomycetes</taxon>
        <taxon>Lobulomycetales</taxon>
        <taxon>Lobulomycetaceae</taxon>
        <taxon>Clydaea</taxon>
    </lineage>
</organism>
<dbReference type="Gene3D" id="3.30.1370.10">
    <property type="entry name" value="K Homology domain, type 1"/>
    <property type="match status" value="3"/>
</dbReference>
<name>A0AAD5TX64_9FUNG</name>
<dbReference type="InterPro" id="IPR056553">
    <property type="entry name" value="KH_Mug60-KHD4"/>
</dbReference>
<dbReference type="InterPro" id="IPR004087">
    <property type="entry name" value="KH_dom"/>
</dbReference>
<dbReference type="SUPFAM" id="SSF54791">
    <property type="entry name" value="Eukaryotic type KH-domain (KH-domain type I)"/>
    <property type="match status" value="3"/>
</dbReference>
<evidence type="ECO:0000256" key="2">
    <source>
        <dbReference type="PROSITE-ProRule" id="PRU00117"/>
    </source>
</evidence>
<dbReference type="Pfam" id="PF00013">
    <property type="entry name" value="KH_1"/>
    <property type="match status" value="2"/>
</dbReference>
<reference evidence="5" key="1">
    <citation type="submission" date="2020-05" db="EMBL/GenBank/DDBJ databases">
        <title>Phylogenomic resolution of chytrid fungi.</title>
        <authorList>
            <person name="Stajich J.E."/>
            <person name="Amses K."/>
            <person name="Simmons R."/>
            <person name="Seto K."/>
            <person name="Myers J."/>
            <person name="Bonds A."/>
            <person name="Quandt C.A."/>
            <person name="Barry K."/>
            <person name="Liu P."/>
            <person name="Grigoriev I."/>
            <person name="Longcore J.E."/>
            <person name="James T.Y."/>
        </authorList>
    </citation>
    <scope>NUCLEOTIDE SEQUENCE</scope>
    <source>
        <strain evidence="5">JEL0476</strain>
    </source>
</reference>
<dbReference type="GO" id="GO:0003723">
    <property type="term" value="F:RNA binding"/>
    <property type="evidence" value="ECO:0007669"/>
    <property type="project" value="UniProtKB-UniRule"/>
</dbReference>
<accession>A0AAD5TX64</accession>
<dbReference type="Proteomes" id="UP001211065">
    <property type="component" value="Unassembled WGS sequence"/>
</dbReference>
<gene>
    <name evidence="5" type="ORF">HK099_007479</name>
</gene>
<dbReference type="SMART" id="SM00322">
    <property type="entry name" value="KH"/>
    <property type="match status" value="3"/>
</dbReference>
<dbReference type="PROSITE" id="PS50084">
    <property type="entry name" value="KH_TYPE_1"/>
    <property type="match status" value="2"/>
</dbReference>
<feature type="compositionally biased region" description="Polar residues" evidence="3">
    <location>
        <begin position="1015"/>
        <end position="1024"/>
    </location>
</feature>
<dbReference type="Pfam" id="PF24563">
    <property type="entry name" value="KH_Mug60-KHD4"/>
    <property type="match status" value="1"/>
</dbReference>
<keyword evidence="1" id="KW-0677">Repeat</keyword>
<evidence type="ECO:0000256" key="1">
    <source>
        <dbReference type="ARBA" id="ARBA00022737"/>
    </source>
</evidence>
<dbReference type="InterPro" id="IPR036612">
    <property type="entry name" value="KH_dom_type_1_sf"/>
</dbReference>
<feature type="domain" description="K Homology" evidence="4">
    <location>
        <begin position="186"/>
        <end position="274"/>
    </location>
</feature>
<dbReference type="InterPro" id="IPR004088">
    <property type="entry name" value="KH_dom_type_1"/>
</dbReference>
<evidence type="ECO:0000313" key="5">
    <source>
        <dbReference type="EMBL" id="KAJ3213275.1"/>
    </source>
</evidence>
<keyword evidence="2" id="KW-0694">RNA-binding</keyword>
<protein>
    <recommendedName>
        <fullName evidence="4">K Homology domain-containing protein</fullName>
    </recommendedName>
</protein>